<keyword evidence="4" id="KW-0067">ATP-binding</keyword>
<dbReference type="Pfam" id="PF00501">
    <property type="entry name" value="AMP-binding"/>
    <property type="match status" value="1"/>
</dbReference>
<feature type="domain" description="AMP-dependent synthetase/ligase" evidence="6">
    <location>
        <begin position="55"/>
        <end position="405"/>
    </location>
</feature>
<comment type="similarity">
    <text evidence="1">Belongs to the ATP-dependent AMP-binding enzyme family.</text>
</comment>
<proteinExistence type="inferred from homology"/>
<name>A0A1M7RGY2_9ACTN</name>
<evidence type="ECO:0000256" key="1">
    <source>
        <dbReference type="ARBA" id="ARBA00006432"/>
    </source>
</evidence>
<dbReference type="GO" id="GO:0006637">
    <property type="term" value="P:acyl-CoA metabolic process"/>
    <property type="evidence" value="ECO:0007669"/>
    <property type="project" value="TreeGrafter"/>
</dbReference>
<dbReference type="AlphaFoldDB" id="A0A1M7RGY2"/>
<dbReference type="Gene3D" id="3.40.50.12780">
    <property type="entry name" value="N-terminal domain of ligase-like"/>
    <property type="match status" value="1"/>
</dbReference>
<evidence type="ECO:0000256" key="4">
    <source>
        <dbReference type="ARBA" id="ARBA00022840"/>
    </source>
</evidence>
<evidence type="ECO:0000256" key="2">
    <source>
        <dbReference type="ARBA" id="ARBA00022598"/>
    </source>
</evidence>
<dbReference type="PANTHER" id="PTHR43605:SF10">
    <property type="entry name" value="ACYL-COA SYNTHETASE MEDIUM CHAIN FAMILY MEMBER 3"/>
    <property type="match status" value="1"/>
</dbReference>
<dbReference type="GO" id="GO:0016405">
    <property type="term" value="F:CoA-ligase activity"/>
    <property type="evidence" value="ECO:0007669"/>
    <property type="project" value="UniProtKB-ARBA"/>
</dbReference>
<dbReference type="Gene3D" id="3.30.300.30">
    <property type="match status" value="1"/>
</dbReference>
<feature type="domain" description="AMP-binding enzyme C-terminal" evidence="7">
    <location>
        <begin position="472"/>
        <end position="548"/>
    </location>
</feature>
<dbReference type="Pfam" id="PF13193">
    <property type="entry name" value="AMP-binding_C"/>
    <property type="match status" value="1"/>
</dbReference>
<dbReference type="InterPro" id="IPR045851">
    <property type="entry name" value="AMP-bd_C_sf"/>
</dbReference>
<dbReference type="PANTHER" id="PTHR43605">
    <property type="entry name" value="ACYL-COENZYME A SYNTHETASE"/>
    <property type="match status" value="1"/>
</dbReference>
<accession>A0A1M7RGY2</accession>
<protein>
    <submittedName>
        <fullName evidence="8">Acetyl-CoA synthetase</fullName>
    </submittedName>
</protein>
<evidence type="ECO:0000313" key="8">
    <source>
        <dbReference type="EMBL" id="SHN45421.1"/>
    </source>
</evidence>
<dbReference type="InterPro" id="IPR042099">
    <property type="entry name" value="ANL_N_sf"/>
</dbReference>
<dbReference type="GO" id="GO:0015645">
    <property type="term" value="F:fatty acid ligase activity"/>
    <property type="evidence" value="ECO:0007669"/>
    <property type="project" value="TreeGrafter"/>
</dbReference>
<dbReference type="InterPro" id="IPR000873">
    <property type="entry name" value="AMP-dep_synth/lig_dom"/>
</dbReference>
<dbReference type="GO" id="GO:0006633">
    <property type="term" value="P:fatty acid biosynthetic process"/>
    <property type="evidence" value="ECO:0007669"/>
    <property type="project" value="TreeGrafter"/>
</dbReference>
<evidence type="ECO:0000313" key="9">
    <source>
        <dbReference type="Proteomes" id="UP000184440"/>
    </source>
</evidence>
<feature type="compositionally biased region" description="Basic and acidic residues" evidence="5">
    <location>
        <begin position="556"/>
        <end position="568"/>
    </location>
</feature>
<evidence type="ECO:0000259" key="6">
    <source>
        <dbReference type="Pfam" id="PF00501"/>
    </source>
</evidence>
<evidence type="ECO:0000259" key="7">
    <source>
        <dbReference type="Pfam" id="PF13193"/>
    </source>
</evidence>
<keyword evidence="2" id="KW-0436">Ligase</keyword>
<dbReference type="EMBL" id="FRCS01000012">
    <property type="protein sequence ID" value="SHN45421.1"/>
    <property type="molecule type" value="Genomic_DNA"/>
</dbReference>
<dbReference type="STRING" id="134849.SAMN05443668_11237"/>
<feature type="region of interest" description="Disordered" evidence="5">
    <location>
        <begin position="556"/>
        <end position="578"/>
    </location>
</feature>
<feature type="compositionally biased region" description="Acidic residues" evidence="5">
    <location>
        <begin position="569"/>
        <end position="578"/>
    </location>
</feature>
<evidence type="ECO:0000256" key="3">
    <source>
        <dbReference type="ARBA" id="ARBA00022741"/>
    </source>
</evidence>
<dbReference type="GO" id="GO:0005524">
    <property type="term" value="F:ATP binding"/>
    <property type="evidence" value="ECO:0007669"/>
    <property type="project" value="UniProtKB-KW"/>
</dbReference>
<organism evidence="8 9">
    <name type="scientific">Cryptosporangium aurantiacum</name>
    <dbReference type="NCBI Taxonomy" id="134849"/>
    <lineage>
        <taxon>Bacteria</taxon>
        <taxon>Bacillati</taxon>
        <taxon>Actinomycetota</taxon>
        <taxon>Actinomycetes</taxon>
        <taxon>Cryptosporangiales</taxon>
        <taxon>Cryptosporangiaceae</taxon>
        <taxon>Cryptosporangium</taxon>
    </lineage>
</organism>
<dbReference type="Proteomes" id="UP000184440">
    <property type="component" value="Unassembled WGS sequence"/>
</dbReference>
<reference evidence="8 9" key="1">
    <citation type="submission" date="2016-11" db="EMBL/GenBank/DDBJ databases">
        <authorList>
            <person name="Jaros S."/>
            <person name="Januszkiewicz K."/>
            <person name="Wedrychowicz H."/>
        </authorList>
    </citation>
    <scope>NUCLEOTIDE SEQUENCE [LARGE SCALE GENOMIC DNA]</scope>
    <source>
        <strain evidence="8 9">DSM 46144</strain>
    </source>
</reference>
<dbReference type="GO" id="GO:0004321">
    <property type="term" value="F:fatty-acyl-CoA synthase activity"/>
    <property type="evidence" value="ECO:0007669"/>
    <property type="project" value="TreeGrafter"/>
</dbReference>
<keyword evidence="3" id="KW-0547">Nucleotide-binding</keyword>
<evidence type="ECO:0000256" key="5">
    <source>
        <dbReference type="SAM" id="MobiDB-lite"/>
    </source>
</evidence>
<dbReference type="SUPFAM" id="SSF56801">
    <property type="entry name" value="Acetyl-CoA synthetase-like"/>
    <property type="match status" value="1"/>
</dbReference>
<keyword evidence="9" id="KW-1185">Reference proteome</keyword>
<dbReference type="InterPro" id="IPR051087">
    <property type="entry name" value="Mitochondrial_ACSM"/>
</dbReference>
<gene>
    <name evidence="8" type="ORF">SAMN05443668_11237</name>
</gene>
<dbReference type="InterPro" id="IPR025110">
    <property type="entry name" value="AMP-bd_C"/>
</dbReference>
<sequence>MIPTNPTTDAGSMFRAARDFLIETATDYTRAINQFAWPRFSAFNWALDWFDGVLATEHADDRALWIVDAAGAEQSWTFAELSARSDQAACWLRGHGVRRGDRVLVQLGNQVELWETLLALMKLGAVAVPTSPLLPPADVAGRVSRADVGHVVVRADRTAGLSSLPPALTRIAVGRPADGWLDYGDCRHETGPFTPDAVTRPDDPLLILFTPGTTGWAKAIVHTHVSYPVGHLTTMYWAGLRPGDVHLSVSSPGWTKHLCGNVFTPWNAAACILVYAAPQPSPGTLLGLMERCGVSTMCAPPKAWRTIAASEPERWRGRLPRLRELVTISEPVSPAVVHQIRRAWGLTVREGYGQSEATALVAHTPEQPVTLGAMGRPLPGCPVVLVDPVSGYPAAPGEEGEICLDLARRPLGLMAHYLDAVEPVVAGRTTVPDGRYYRTGDVAVADELGFLRYLGRVEDVFSSADHRISPVELEGVLVEHEAVGEAAVVPTPTAADALPKAYIDLAEGYRAGPETARAILRYARSHLPPYQRVRRLEFGPLPRTVSGKVRRIELRNRERAGHRRPNEYRDEDFPELRD</sequence>